<evidence type="ECO:0000259" key="2">
    <source>
        <dbReference type="Pfam" id="PF02771"/>
    </source>
</evidence>
<dbReference type="GO" id="GO:0050660">
    <property type="term" value="F:flavin adenine dinucleotide binding"/>
    <property type="evidence" value="ECO:0007669"/>
    <property type="project" value="InterPro"/>
</dbReference>
<dbReference type="AlphaFoldDB" id="A0A5Q0H4I0"/>
<proteinExistence type="predicted"/>
<accession>A0A5Q0H4I0</accession>
<dbReference type="RefSeq" id="WP_033428906.1">
    <property type="nucleotide sequence ID" value="NZ_CP034550.1"/>
</dbReference>
<dbReference type="KEGG" id="ssyi:EKG83_27885"/>
<dbReference type="Pfam" id="PF08028">
    <property type="entry name" value="Acyl-CoA_dh_2"/>
    <property type="match status" value="1"/>
</dbReference>
<gene>
    <name evidence="4" type="ORF">EKG83_27885</name>
</gene>
<dbReference type="EMBL" id="CP034550">
    <property type="protein sequence ID" value="QFZ20710.1"/>
    <property type="molecule type" value="Genomic_DNA"/>
</dbReference>
<protein>
    <submittedName>
        <fullName evidence="4">Acyl-CoA dehydrogenase</fullName>
    </submittedName>
</protein>
<dbReference type="Gene3D" id="1.10.540.10">
    <property type="entry name" value="Acyl-CoA dehydrogenase/oxidase, N-terminal domain"/>
    <property type="match status" value="1"/>
</dbReference>
<dbReference type="InterPro" id="IPR046373">
    <property type="entry name" value="Acyl-CoA_Oxase/DH_mid-dom_sf"/>
</dbReference>
<dbReference type="SUPFAM" id="SSF56645">
    <property type="entry name" value="Acyl-CoA dehydrogenase NM domain-like"/>
    <property type="match status" value="1"/>
</dbReference>
<dbReference type="Gene3D" id="2.40.110.10">
    <property type="entry name" value="Butyryl-CoA Dehydrogenase, subunit A, domain 2"/>
    <property type="match status" value="1"/>
</dbReference>
<dbReference type="PIRSF" id="PIRSF016578">
    <property type="entry name" value="HsaA"/>
    <property type="match status" value="1"/>
</dbReference>
<feature type="domain" description="Acyl-CoA dehydrogenase/oxidase N-terminal" evidence="2">
    <location>
        <begin position="23"/>
        <end position="91"/>
    </location>
</feature>
<evidence type="ECO:0000256" key="1">
    <source>
        <dbReference type="ARBA" id="ARBA00023002"/>
    </source>
</evidence>
<dbReference type="Pfam" id="PF02771">
    <property type="entry name" value="Acyl-CoA_dh_N"/>
    <property type="match status" value="1"/>
</dbReference>
<sequence length="395" mass="42735">MTITESPARQDIVRRATELVDLVRGHAAWMEENRLLHPEVLEAVDGAGLLKLRVPVRYGGYESDMATVVDVIAELSRGDGSLGWVFNAWMNGCWLAGLLPDEAQDDIYPDMGGVGIGLSVSPTGVAVPARGGVVLNGKWAFCSGILHGGWFAHSAVLAHEDGAREPITVLVRASELTVVDDWHTAGLRATGSVTTLAEDLFVPDRRVIRMVPLLTAGEHRSRLNAGSPVWRAPFSPAASAVGSAPALGVARAAWDLFFERLPGRKITFTRYERQEEAPLTHLQVAEAAMKIDESAFHVHRVAERVDAKTLAGEGWSTEERAVSRMDMGAATQLAKEAVDVLKTASGGSSIYSHVPIQRIERDVLAINLHGVLHPNTNLELYGRVRCGLEPNTDLI</sequence>
<evidence type="ECO:0000313" key="4">
    <source>
        <dbReference type="EMBL" id="QFZ20710.1"/>
    </source>
</evidence>
<dbReference type="SUPFAM" id="SSF47203">
    <property type="entry name" value="Acyl-CoA dehydrogenase C-terminal domain-like"/>
    <property type="match status" value="1"/>
</dbReference>
<dbReference type="InterPro" id="IPR013107">
    <property type="entry name" value="Acyl-CoA_DH_C"/>
</dbReference>
<evidence type="ECO:0000259" key="3">
    <source>
        <dbReference type="Pfam" id="PF08028"/>
    </source>
</evidence>
<organism evidence="4 5">
    <name type="scientific">Saccharothrix syringae</name>
    <name type="common">Nocardiopsis syringae</name>
    <dbReference type="NCBI Taxonomy" id="103733"/>
    <lineage>
        <taxon>Bacteria</taxon>
        <taxon>Bacillati</taxon>
        <taxon>Actinomycetota</taxon>
        <taxon>Actinomycetes</taxon>
        <taxon>Pseudonocardiales</taxon>
        <taxon>Pseudonocardiaceae</taxon>
        <taxon>Saccharothrix</taxon>
    </lineage>
</organism>
<feature type="domain" description="Acyl-CoA dehydrogenase C-terminal" evidence="3">
    <location>
        <begin position="243"/>
        <end position="372"/>
    </location>
</feature>
<dbReference type="OrthoDB" id="3402961at2"/>
<dbReference type="GO" id="GO:0003995">
    <property type="term" value="F:acyl-CoA dehydrogenase activity"/>
    <property type="evidence" value="ECO:0007669"/>
    <property type="project" value="TreeGrafter"/>
</dbReference>
<keyword evidence="5" id="KW-1185">Reference proteome</keyword>
<name>A0A5Q0H4I0_SACSY</name>
<dbReference type="InterPro" id="IPR037069">
    <property type="entry name" value="AcylCoA_DH/ox_N_sf"/>
</dbReference>
<dbReference type="PANTHER" id="PTHR43884">
    <property type="entry name" value="ACYL-COA DEHYDROGENASE"/>
    <property type="match status" value="1"/>
</dbReference>
<evidence type="ECO:0000313" key="5">
    <source>
        <dbReference type="Proteomes" id="UP000325787"/>
    </source>
</evidence>
<dbReference type="Proteomes" id="UP000325787">
    <property type="component" value="Chromosome"/>
</dbReference>
<dbReference type="PANTHER" id="PTHR43884:SF12">
    <property type="entry name" value="ISOVALERYL-COA DEHYDROGENASE, MITOCHONDRIAL-RELATED"/>
    <property type="match status" value="1"/>
</dbReference>
<dbReference type="InterPro" id="IPR013786">
    <property type="entry name" value="AcylCoA_DH/ox_N"/>
</dbReference>
<dbReference type="InterPro" id="IPR036250">
    <property type="entry name" value="AcylCo_DH-like_C"/>
</dbReference>
<dbReference type="InterPro" id="IPR009100">
    <property type="entry name" value="AcylCoA_DH/oxidase_NM_dom_sf"/>
</dbReference>
<dbReference type="Gene3D" id="1.20.140.10">
    <property type="entry name" value="Butyryl-CoA Dehydrogenase, subunit A, domain 3"/>
    <property type="match status" value="1"/>
</dbReference>
<reference evidence="5" key="1">
    <citation type="journal article" date="2021" name="Curr. Microbiol.">
        <title>Complete genome of nocamycin-producing strain Saccharothrix syringae NRRL B-16468 reveals the biosynthetic potential for secondary metabolites.</title>
        <authorList>
            <person name="Mo X."/>
            <person name="Yang S."/>
        </authorList>
    </citation>
    <scope>NUCLEOTIDE SEQUENCE [LARGE SCALE GENOMIC DNA]</scope>
    <source>
        <strain evidence="5">ATCC 51364 / DSM 43886 / JCM 6844 / KCTC 9398 / NBRC 14523 / NRRL B-16468 / INA 2240</strain>
    </source>
</reference>
<keyword evidence="1" id="KW-0560">Oxidoreductase</keyword>